<reference evidence="1" key="1">
    <citation type="submission" date="2023-03" db="EMBL/GenBank/DDBJ databases">
        <title>Massive genome expansion in bonnet fungi (Mycena s.s.) driven by repeated elements and novel gene families across ecological guilds.</title>
        <authorList>
            <consortium name="Lawrence Berkeley National Laboratory"/>
            <person name="Harder C.B."/>
            <person name="Miyauchi S."/>
            <person name="Viragh M."/>
            <person name="Kuo A."/>
            <person name="Thoen E."/>
            <person name="Andreopoulos B."/>
            <person name="Lu D."/>
            <person name="Skrede I."/>
            <person name="Drula E."/>
            <person name="Henrissat B."/>
            <person name="Morin E."/>
            <person name="Kohler A."/>
            <person name="Barry K."/>
            <person name="LaButti K."/>
            <person name="Morin E."/>
            <person name="Salamov A."/>
            <person name="Lipzen A."/>
            <person name="Mereny Z."/>
            <person name="Hegedus B."/>
            <person name="Baldrian P."/>
            <person name="Stursova M."/>
            <person name="Weitz H."/>
            <person name="Taylor A."/>
            <person name="Grigoriev I.V."/>
            <person name="Nagy L.G."/>
            <person name="Martin F."/>
            <person name="Kauserud H."/>
        </authorList>
    </citation>
    <scope>NUCLEOTIDE SEQUENCE</scope>
    <source>
        <strain evidence="1">CBHHK182m</strain>
    </source>
</reference>
<keyword evidence="3" id="KW-1185">Reference proteome</keyword>
<dbReference type="EMBL" id="JARKIB010000516">
    <property type="protein sequence ID" value="KAJ7702515.1"/>
    <property type="molecule type" value="Genomic_DNA"/>
</dbReference>
<evidence type="ECO:0000313" key="3">
    <source>
        <dbReference type="Proteomes" id="UP001215598"/>
    </source>
</evidence>
<gene>
    <name evidence="1" type="ORF">B0H16DRAFT_1748259</name>
    <name evidence="2" type="ORF">B0H16DRAFT_1748281</name>
</gene>
<dbReference type="AlphaFoldDB" id="A0AAD7DZK7"/>
<comment type="caution">
    <text evidence="1">The sequence shown here is derived from an EMBL/GenBank/DDBJ whole genome shotgun (WGS) entry which is preliminary data.</text>
</comment>
<dbReference type="Proteomes" id="UP001215598">
    <property type="component" value="Unassembled WGS sequence"/>
</dbReference>
<evidence type="ECO:0000313" key="2">
    <source>
        <dbReference type="EMBL" id="KAJ7702515.1"/>
    </source>
</evidence>
<name>A0AAD7DZK7_9AGAR</name>
<accession>A0AAD7DZK7</accession>
<protein>
    <submittedName>
        <fullName evidence="1">Uncharacterized protein</fullName>
    </submittedName>
</protein>
<evidence type="ECO:0000313" key="1">
    <source>
        <dbReference type="EMBL" id="KAJ7702499.1"/>
    </source>
</evidence>
<sequence>MRPALPLPADVLLDIAELSMKREHLKLARVSKAFNRIYNPVIYRLNYVGSNAKNFVHSLANNPRLPRLVLKLIFDESPDTLVDVEEWSAVLPAMVNLHYIGIVPTIPLPRRVLPFLTFRLWGFGSTGDVVGPWAELVASQSELEELRLEADFFGVFPGPTQLPRLRLIQGRPADIARCAQHPVEQIWFYRGPPFGRRSLKAADLALLARSPARLLNIRICARYFTRLLDAAPQMLTTLRHILLDEELDWSNFTINAHAPVGNSIQNLATALTRARFPRLESVLLICSRSTADRGSRRRLSRADGAYFLDAFKTHLPAPHFGSLWLFAFDGCVGFDD</sequence>
<proteinExistence type="predicted"/>
<dbReference type="EMBL" id="JARKIB010000516">
    <property type="protein sequence ID" value="KAJ7702499.1"/>
    <property type="molecule type" value="Genomic_DNA"/>
</dbReference>
<organism evidence="1 3">
    <name type="scientific">Mycena metata</name>
    <dbReference type="NCBI Taxonomy" id="1033252"/>
    <lineage>
        <taxon>Eukaryota</taxon>
        <taxon>Fungi</taxon>
        <taxon>Dikarya</taxon>
        <taxon>Basidiomycota</taxon>
        <taxon>Agaricomycotina</taxon>
        <taxon>Agaricomycetes</taxon>
        <taxon>Agaricomycetidae</taxon>
        <taxon>Agaricales</taxon>
        <taxon>Marasmiineae</taxon>
        <taxon>Mycenaceae</taxon>
        <taxon>Mycena</taxon>
    </lineage>
</organism>